<reference evidence="3" key="1">
    <citation type="submission" date="2016-10" db="EMBL/GenBank/DDBJ databases">
        <authorList>
            <person name="Varghese N."/>
            <person name="Submissions S."/>
        </authorList>
    </citation>
    <scope>NUCLEOTIDE SEQUENCE [LARGE SCALE GENOMIC DNA]</scope>
    <source>
        <strain evidence="3">Nm71</strain>
    </source>
</reference>
<accession>A0A1I0DVE0</accession>
<name>A0A1I0DVE0_9PROT</name>
<dbReference type="Pfam" id="PF06707">
    <property type="entry name" value="DUF1194"/>
    <property type="match status" value="1"/>
</dbReference>
<proteinExistence type="predicted"/>
<dbReference type="SUPFAM" id="SSF53300">
    <property type="entry name" value="vWA-like"/>
    <property type="match status" value="1"/>
</dbReference>
<feature type="transmembrane region" description="Helical" evidence="1">
    <location>
        <begin position="262"/>
        <end position="281"/>
    </location>
</feature>
<organism evidence="2 3">
    <name type="scientific">Nitrosomonas marina</name>
    <dbReference type="NCBI Taxonomy" id="917"/>
    <lineage>
        <taxon>Bacteria</taxon>
        <taxon>Pseudomonadati</taxon>
        <taxon>Pseudomonadota</taxon>
        <taxon>Betaproteobacteria</taxon>
        <taxon>Nitrosomonadales</taxon>
        <taxon>Nitrosomonadaceae</taxon>
        <taxon>Nitrosomonas</taxon>
    </lineage>
</organism>
<keyword evidence="1" id="KW-0812">Transmembrane</keyword>
<dbReference type="EMBL" id="FOIA01000022">
    <property type="protein sequence ID" value="SET35781.1"/>
    <property type="molecule type" value="Genomic_DNA"/>
</dbReference>
<keyword evidence="1" id="KW-1133">Transmembrane helix</keyword>
<dbReference type="Proteomes" id="UP000199345">
    <property type="component" value="Unassembled WGS sequence"/>
</dbReference>
<keyword evidence="3" id="KW-1185">Reference proteome</keyword>
<sequence length="284" mass="30074">MILARVFNETLITEGEIKMKNRITKWIMGALLVLSVYSVHAVPVDVELILATDTSGSVDAVDFALRRDGIEAAFRSPTVINAIENGTIGSIAVTLWDFGTNVGVAVDWMQISNAAQANAFADAVAAAGRLGGGGDGQANMIREATIAITTNNYEGRGIIDITSEGVQSGEGCTYTSPDCQATRDAGAAFLAAGGSAINAIWMNDRNFFGLDQNDLVDAFEYGSLSVITGAGAFQVFAETNQDFIDAIDDKIIREIQNPPTGVPTPGSLLLMALGFVVFRLVRQK</sequence>
<evidence type="ECO:0000313" key="2">
    <source>
        <dbReference type="EMBL" id="SET35781.1"/>
    </source>
</evidence>
<keyword evidence="1" id="KW-0472">Membrane</keyword>
<dbReference type="AlphaFoldDB" id="A0A1I0DVE0"/>
<dbReference type="InterPro" id="IPR036465">
    <property type="entry name" value="vWFA_dom_sf"/>
</dbReference>
<evidence type="ECO:0000256" key="1">
    <source>
        <dbReference type="SAM" id="Phobius"/>
    </source>
</evidence>
<evidence type="ECO:0008006" key="4">
    <source>
        <dbReference type="Google" id="ProtNLM"/>
    </source>
</evidence>
<protein>
    <recommendedName>
        <fullName evidence="4">PEP-CTERM protein-sorting domain-containing protein</fullName>
    </recommendedName>
</protein>
<dbReference type="InterPro" id="IPR010607">
    <property type="entry name" value="DUF1194"/>
</dbReference>
<evidence type="ECO:0000313" key="3">
    <source>
        <dbReference type="Proteomes" id="UP000199345"/>
    </source>
</evidence>
<gene>
    <name evidence="2" type="ORF">SAMN05216326_12251</name>
</gene>